<evidence type="ECO:0000256" key="1">
    <source>
        <dbReference type="SAM" id="Phobius"/>
    </source>
</evidence>
<sequence>MSRPFDTLTERLLRTGVAPRHVRRYRRELEEHLDDLLTLQKERGYDGEDAMLRARALLGSDDELIEAMADRREFRSLAARAPWLVFGVIPPALVVLLLAGEGLMMLAVWAMLPGYHPAPPEWLHQFATTWGTLANLAAGPLAAVFLTVVAVNQRAPWRWPLFAVCFTALFSAFTVFVVRLPRHGKLGEIGLGWGAQSATLWENFARFGLTMTVVLAAFVLLRRQIRATA</sequence>
<dbReference type="Proteomes" id="UP001499951">
    <property type="component" value="Unassembled WGS sequence"/>
</dbReference>
<feature type="transmembrane region" description="Helical" evidence="1">
    <location>
        <begin position="81"/>
        <end position="112"/>
    </location>
</feature>
<evidence type="ECO:0000313" key="2">
    <source>
        <dbReference type="EMBL" id="GAA0581800.1"/>
    </source>
</evidence>
<feature type="transmembrane region" description="Helical" evidence="1">
    <location>
        <begin position="132"/>
        <end position="152"/>
    </location>
</feature>
<keyword evidence="1" id="KW-0472">Membrane</keyword>
<gene>
    <name evidence="2" type="ORF">GCM10008942_33360</name>
</gene>
<reference evidence="2 3" key="1">
    <citation type="journal article" date="2019" name="Int. J. Syst. Evol. Microbiol.">
        <title>The Global Catalogue of Microorganisms (GCM) 10K type strain sequencing project: providing services to taxonomists for standard genome sequencing and annotation.</title>
        <authorList>
            <consortium name="The Broad Institute Genomics Platform"/>
            <consortium name="The Broad Institute Genome Sequencing Center for Infectious Disease"/>
            <person name="Wu L."/>
            <person name="Ma J."/>
        </authorList>
    </citation>
    <scope>NUCLEOTIDE SEQUENCE [LARGE SCALE GENOMIC DNA]</scope>
    <source>
        <strain evidence="2 3">JCM 15089</strain>
    </source>
</reference>
<organism evidence="2 3">
    <name type="scientific">Rhizomicrobium electricum</name>
    <dbReference type="NCBI Taxonomy" id="480070"/>
    <lineage>
        <taxon>Bacteria</taxon>
        <taxon>Pseudomonadati</taxon>
        <taxon>Pseudomonadota</taxon>
        <taxon>Alphaproteobacteria</taxon>
        <taxon>Micropepsales</taxon>
        <taxon>Micropepsaceae</taxon>
        <taxon>Rhizomicrobium</taxon>
    </lineage>
</organism>
<evidence type="ECO:0008006" key="4">
    <source>
        <dbReference type="Google" id="ProtNLM"/>
    </source>
</evidence>
<evidence type="ECO:0000313" key="3">
    <source>
        <dbReference type="Proteomes" id="UP001499951"/>
    </source>
</evidence>
<name>A0ABN1F418_9PROT</name>
<protein>
    <recommendedName>
        <fullName evidence="4">LigA protein</fullName>
    </recommendedName>
</protein>
<comment type="caution">
    <text evidence="2">The sequence shown here is derived from an EMBL/GenBank/DDBJ whole genome shotgun (WGS) entry which is preliminary data.</text>
</comment>
<proteinExistence type="predicted"/>
<keyword evidence="1" id="KW-0812">Transmembrane</keyword>
<keyword evidence="3" id="KW-1185">Reference proteome</keyword>
<dbReference type="RefSeq" id="WP_166935162.1">
    <property type="nucleotide sequence ID" value="NZ_BAAADD010000009.1"/>
</dbReference>
<dbReference type="EMBL" id="BAAADD010000009">
    <property type="protein sequence ID" value="GAA0581800.1"/>
    <property type="molecule type" value="Genomic_DNA"/>
</dbReference>
<accession>A0ABN1F418</accession>
<keyword evidence="1" id="KW-1133">Transmembrane helix</keyword>
<feature type="transmembrane region" description="Helical" evidence="1">
    <location>
        <begin position="200"/>
        <end position="221"/>
    </location>
</feature>
<feature type="transmembrane region" description="Helical" evidence="1">
    <location>
        <begin position="159"/>
        <end position="180"/>
    </location>
</feature>